<accession>A0AAX3EDZ1</accession>
<dbReference type="PANTHER" id="PTHR47505:SF1">
    <property type="entry name" value="DNA UTILIZATION PROTEIN YHGH"/>
    <property type="match status" value="1"/>
</dbReference>
<dbReference type="Gene3D" id="3.40.50.2020">
    <property type="match status" value="1"/>
</dbReference>
<dbReference type="Proteomes" id="UP001163293">
    <property type="component" value="Chromosome"/>
</dbReference>
<gene>
    <name evidence="3" type="ORF">NL394_14695</name>
</gene>
<dbReference type="InterPro" id="IPR029057">
    <property type="entry name" value="PRTase-like"/>
</dbReference>
<dbReference type="InterPro" id="IPR051910">
    <property type="entry name" value="ComF/GntX_DNA_util-trans"/>
</dbReference>
<sequence>MDIDGTATLEVVAAGPYREELSQALLSFKRLGQWRLANVLGACLARAVGAAAGGKASYCLVPVPSSGAAFRKRGFSPVQLLLASTRRRRLLPDFPVVDVLRKRPEPVLLIRRGASPRSIYQYLAGVLGRSGGIRKAGGQKGLGRGERARRVAGSMQVPSRSTKKINGQKLLIIDDVLTTGATLAESARALSAAGGIVCGAIVLAATRPPAYASGPVGDESPESL</sequence>
<dbReference type="PANTHER" id="PTHR47505">
    <property type="entry name" value="DNA UTILIZATION PROTEIN YHGH"/>
    <property type="match status" value="1"/>
</dbReference>
<dbReference type="Pfam" id="PF00156">
    <property type="entry name" value="Pribosyltran"/>
    <property type="match status" value="1"/>
</dbReference>
<evidence type="ECO:0000313" key="4">
    <source>
        <dbReference type="Proteomes" id="UP001163293"/>
    </source>
</evidence>
<dbReference type="InterPro" id="IPR000836">
    <property type="entry name" value="PRTase_dom"/>
</dbReference>
<proteinExistence type="inferred from homology"/>
<organism evidence="3 4">
    <name type="scientific">Paenarthrobacter ureafaciens</name>
    <dbReference type="NCBI Taxonomy" id="37931"/>
    <lineage>
        <taxon>Bacteria</taxon>
        <taxon>Bacillati</taxon>
        <taxon>Actinomycetota</taxon>
        <taxon>Actinomycetes</taxon>
        <taxon>Micrococcales</taxon>
        <taxon>Micrococcaceae</taxon>
        <taxon>Paenarthrobacter</taxon>
    </lineage>
</organism>
<evidence type="ECO:0000259" key="2">
    <source>
        <dbReference type="Pfam" id="PF00156"/>
    </source>
</evidence>
<name>A0AAX3EDZ1_PAEUR</name>
<dbReference type="CDD" id="cd06223">
    <property type="entry name" value="PRTases_typeI"/>
    <property type="match status" value="1"/>
</dbReference>
<keyword evidence="4" id="KW-1185">Reference proteome</keyword>
<evidence type="ECO:0000256" key="1">
    <source>
        <dbReference type="ARBA" id="ARBA00008007"/>
    </source>
</evidence>
<protein>
    <submittedName>
        <fullName evidence="3">ComF family protein</fullName>
    </submittedName>
</protein>
<evidence type="ECO:0000313" key="3">
    <source>
        <dbReference type="EMBL" id="UYV96306.1"/>
    </source>
</evidence>
<comment type="similarity">
    <text evidence="1">Belongs to the ComF/GntX family.</text>
</comment>
<dbReference type="SUPFAM" id="SSF53271">
    <property type="entry name" value="PRTase-like"/>
    <property type="match status" value="1"/>
</dbReference>
<feature type="domain" description="Phosphoribosyltransferase" evidence="2">
    <location>
        <begin position="158"/>
        <end position="205"/>
    </location>
</feature>
<dbReference type="EMBL" id="CP101185">
    <property type="protein sequence ID" value="UYV96306.1"/>
    <property type="molecule type" value="Genomic_DNA"/>
</dbReference>
<dbReference type="RefSeq" id="WP_021471867.1">
    <property type="nucleotide sequence ID" value="NZ_BDMH01000008.1"/>
</dbReference>
<dbReference type="AlphaFoldDB" id="A0AAX3EDZ1"/>
<reference evidence="3" key="1">
    <citation type="submission" date="2022-07" db="EMBL/GenBank/DDBJ databases">
        <authorList>
            <person name="Wu T."/>
        </authorList>
    </citation>
    <scope>NUCLEOTIDE SEQUENCE</scope>
    <source>
        <strain evidence="3">SD-1</strain>
    </source>
</reference>